<protein>
    <submittedName>
        <fullName evidence="3">Uncharacterized protein</fullName>
    </submittedName>
</protein>
<keyword evidence="2" id="KW-0812">Transmembrane</keyword>
<name>A0AAN9M7L1_CANGL</name>
<feature type="transmembrane region" description="Helical" evidence="2">
    <location>
        <begin position="66"/>
        <end position="84"/>
    </location>
</feature>
<comment type="caution">
    <text evidence="3">The sequence shown here is derived from an EMBL/GenBank/DDBJ whole genome shotgun (WGS) entry which is preliminary data.</text>
</comment>
<keyword evidence="2" id="KW-0472">Membrane</keyword>
<dbReference type="EMBL" id="JAYMYQ010000002">
    <property type="protein sequence ID" value="KAK7349244.1"/>
    <property type="molecule type" value="Genomic_DNA"/>
</dbReference>
<reference evidence="3 4" key="1">
    <citation type="submission" date="2024-01" db="EMBL/GenBank/DDBJ databases">
        <title>The genomes of 5 underutilized Papilionoideae crops provide insights into root nodulation and disease resistanc.</title>
        <authorList>
            <person name="Jiang F."/>
        </authorList>
    </citation>
    <scope>NUCLEOTIDE SEQUENCE [LARGE SCALE GENOMIC DNA]</scope>
    <source>
        <strain evidence="3">LVBAO_FW01</strain>
        <tissue evidence="3">Leaves</tissue>
    </source>
</reference>
<keyword evidence="4" id="KW-1185">Reference proteome</keyword>
<evidence type="ECO:0000256" key="2">
    <source>
        <dbReference type="SAM" id="Phobius"/>
    </source>
</evidence>
<evidence type="ECO:0000313" key="3">
    <source>
        <dbReference type="EMBL" id="KAK7349244.1"/>
    </source>
</evidence>
<dbReference type="AlphaFoldDB" id="A0AAN9M7L1"/>
<organism evidence="3 4">
    <name type="scientific">Canavalia gladiata</name>
    <name type="common">Sword bean</name>
    <name type="synonym">Dolichos gladiatus</name>
    <dbReference type="NCBI Taxonomy" id="3824"/>
    <lineage>
        <taxon>Eukaryota</taxon>
        <taxon>Viridiplantae</taxon>
        <taxon>Streptophyta</taxon>
        <taxon>Embryophyta</taxon>
        <taxon>Tracheophyta</taxon>
        <taxon>Spermatophyta</taxon>
        <taxon>Magnoliopsida</taxon>
        <taxon>eudicotyledons</taxon>
        <taxon>Gunneridae</taxon>
        <taxon>Pentapetalae</taxon>
        <taxon>rosids</taxon>
        <taxon>fabids</taxon>
        <taxon>Fabales</taxon>
        <taxon>Fabaceae</taxon>
        <taxon>Papilionoideae</taxon>
        <taxon>50 kb inversion clade</taxon>
        <taxon>NPAAA clade</taxon>
        <taxon>indigoferoid/millettioid clade</taxon>
        <taxon>Phaseoleae</taxon>
        <taxon>Canavalia</taxon>
    </lineage>
</organism>
<proteinExistence type="predicted"/>
<gene>
    <name evidence="3" type="ORF">VNO77_06452</name>
</gene>
<dbReference type="Proteomes" id="UP001367508">
    <property type="component" value="Unassembled WGS sequence"/>
</dbReference>
<evidence type="ECO:0000313" key="4">
    <source>
        <dbReference type="Proteomes" id="UP001367508"/>
    </source>
</evidence>
<keyword evidence="2" id="KW-1133">Transmembrane helix</keyword>
<feature type="region of interest" description="Disordered" evidence="1">
    <location>
        <begin position="1"/>
        <end position="31"/>
    </location>
</feature>
<accession>A0AAN9M7L1</accession>
<sequence length="85" mass="9939">MLTPTRDNLLKWNKPPRGVDRSDSSQQTGKVGSNYGLVWSIYCTARFGAVYKFYLYDSRKHLKYNVFMIVIKISSDIFVLYYTVL</sequence>
<evidence type="ECO:0000256" key="1">
    <source>
        <dbReference type="SAM" id="MobiDB-lite"/>
    </source>
</evidence>